<evidence type="ECO:0000313" key="2">
    <source>
        <dbReference type="Proteomes" id="UP000789702"/>
    </source>
</evidence>
<reference evidence="1" key="1">
    <citation type="submission" date="2021-06" db="EMBL/GenBank/DDBJ databases">
        <authorList>
            <person name="Kallberg Y."/>
            <person name="Tangrot J."/>
            <person name="Rosling A."/>
        </authorList>
    </citation>
    <scope>NUCLEOTIDE SEQUENCE</scope>
    <source>
        <strain evidence="1">IL203A</strain>
    </source>
</reference>
<gene>
    <name evidence="1" type="ORF">DHETER_LOCUS5416</name>
</gene>
<comment type="caution">
    <text evidence="1">The sequence shown here is derived from an EMBL/GenBank/DDBJ whole genome shotgun (WGS) entry which is preliminary data.</text>
</comment>
<name>A0ACA9LWN3_9GLOM</name>
<dbReference type="Proteomes" id="UP000789702">
    <property type="component" value="Unassembled WGS sequence"/>
</dbReference>
<protein>
    <submittedName>
        <fullName evidence="1">7214_t:CDS:1</fullName>
    </submittedName>
</protein>
<organism evidence="1 2">
    <name type="scientific">Dentiscutata heterogama</name>
    <dbReference type="NCBI Taxonomy" id="1316150"/>
    <lineage>
        <taxon>Eukaryota</taxon>
        <taxon>Fungi</taxon>
        <taxon>Fungi incertae sedis</taxon>
        <taxon>Mucoromycota</taxon>
        <taxon>Glomeromycotina</taxon>
        <taxon>Glomeromycetes</taxon>
        <taxon>Diversisporales</taxon>
        <taxon>Gigasporaceae</taxon>
        <taxon>Dentiscutata</taxon>
    </lineage>
</organism>
<feature type="non-terminal residue" evidence="1">
    <location>
        <position position="1"/>
    </location>
</feature>
<accession>A0ACA9LWN3</accession>
<dbReference type="EMBL" id="CAJVPU010006030">
    <property type="protein sequence ID" value="CAG8555501.1"/>
    <property type="molecule type" value="Genomic_DNA"/>
</dbReference>
<keyword evidence="2" id="KW-1185">Reference proteome</keyword>
<sequence length="173" mass="20314">LIEEGVFLYPIQIGWQTLFEQNNKHFYMHITEGHEHNEIKPGYRCQTGSNYRWDENKLLELSLESIQFHPFAFKVKKYLVYVTSLGIRNNINMMGAGIGFMSSFFGEFKKKYALFVQTIEKDNCQVAIYPLENVPILFLEKTPNDVWKNVDLYKKFCGTQLFGLEHSLTQKII</sequence>
<evidence type="ECO:0000313" key="1">
    <source>
        <dbReference type="EMBL" id="CAG8555501.1"/>
    </source>
</evidence>
<proteinExistence type="predicted"/>
<feature type="non-terminal residue" evidence="1">
    <location>
        <position position="173"/>
    </location>
</feature>